<dbReference type="AlphaFoldDB" id="A0A840YIN7"/>
<accession>A0A840YIN7</accession>
<evidence type="ECO:0000313" key="2">
    <source>
        <dbReference type="Proteomes" id="UP000527143"/>
    </source>
</evidence>
<protein>
    <submittedName>
        <fullName evidence="1">Uncharacterized protein</fullName>
    </submittedName>
</protein>
<name>A0A840YIN7_9SPHN</name>
<comment type="caution">
    <text evidence="1">The sequence shown here is derived from an EMBL/GenBank/DDBJ whole genome shotgun (WGS) entry which is preliminary data.</text>
</comment>
<gene>
    <name evidence="1" type="ORF">FHT02_003573</name>
</gene>
<organism evidence="1 2">
    <name type="scientific">Sphingomonas xinjiangensis</name>
    <dbReference type="NCBI Taxonomy" id="643568"/>
    <lineage>
        <taxon>Bacteria</taxon>
        <taxon>Pseudomonadati</taxon>
        <taxon>Pseudomonadota</taxon>
        <taxon>Alphaproteobacteria</taxon>
        <taxon>Sphingomonadales</taxon>
        <taxon>Sphingomonadaceae</taxon>
        <taxon>Sphingomonas</taxon>
    </lineage>
</organism>
<reference evidence="1 2" key="1">
    <citation type="submission" date="2020-08" db="EMBL/GenBank/DDBJ databases">
        <title>Genomic Encyclopedia of Type Strains, Phase IV (KMG-IV): sequencing the most valuable type-strain genomes for metagenomic binning, comparative biology and taxonomic classification.</title>
        <authorList>
            <person name="Goeker M."/>
        </authorList>
    </citation>
    <scope>NUCLEOTIDE SEQUENCE [LARGE SCALE GENOMIC DNA]</scope>
    <source>
        <strain evidence="1 2">DSM 26736</strain>
    </source>
</reference>
<keyword evidence="2" id="KW-1185">Reference proteome</keyword>
<sequence>MGASQPEQVTENAASLDIVLAPEHQAGLDAAGVPPALNPYFIFQLPWSQIFGSSQVQKWER</sequence>
<evidence type="ECO:0000313" key="1">
    <source>
        <dbReference type="EMBL" id="MBB5712315.1"/>
    </source>
</evidence>
<dbReference type="Proteomes" id="UP000527143">
    <property type="component" value="Unassembled WGS sequence"/>
</dbReference>
<proteinExistence type="predicted"/>
<dbReference type="EMBL" id="JACIJF010000015">
    <property type="protein sequence ID" value="MBB5712315.1"/>
    <property type="molecule type" value="Genomic_DNA"/>
</dbReference>